<dbReference type="GO" id="GO:0005886">
    <property type="term" value="C:plasma membrane"/>
    <property type="evidence" value="ECO:0000318"/>
    <property type="project" value="GO_Central"/>
</dbReference>
<feature type="transmembrane region" description="Helical" evidence="1">
    <location>
        <begin position="73"/>
        <end position="95"/>
    </location>
</feature>
<protein>
    <recommendedName>
        <fullName evidence="4">Major facilitator superfamily (MFS) profile domain-containing protein</fullName>
    </recommendedName>
</protein>
<feature type="transmembrane region" description="Helical" evidence="1">
    <location>
        <begin position="354"/>
        <end position="371"/>
    </location>
</feature>
<dbReference type="GO" id="GO:0008028">
    <property type="term" value="F:monocarboxylic acid transmembrane transporter activity"/>
    <property type="evidence" value="ECO:0000318"/>
    <property type="project" value="GO_Central"/>
</dbReference>
<feature type="transmembrane region" description="Helical" evidence="1">
    <location>
        <begin position="299"/>
        <end position="316"/>
    </location>
</feature>
<accession>A0A7M7NWI3</accession>
<dbReference type="InterPro" id="IPR011701">
    <property type="entry name" value="MFS"/>
</dbReference>
<feature type="transmembrane region" description="Helical" evidence="1">
    <location>
        <begin position="413"/>
        <end position="438"/>
    </location>
</feature>
<dbReference type="PANTHER" id="PTHR11360">
    <property type="entry name" value="MONOCARBOXYLATE TRANSPORTER"/>
    <property type="match status" value="1"/>
</dbReference>
<dbReference type="RefSeq" id="XP_030842747.1">
    <property type="nucleotide sequence ID" value="XM_030986887.1"/>
</dbReference>
<dbReference type="Gene3D" id="1.20.1250.20">
    <property type="entry name" value="MFS general substrate transporter like domains"/>
    <property type="match status" value="1"/>
</dbReference>
<proteinExistence type="predicted"/>
<feature type="transmembrane region" description="Helical" evidence="1">
    <location>
        <begin position="157"/>
        <end position="180"/>
    </location>
</feature>
<dbReference type="AlphaFoldDB" id="A0A7M7NWI3"/>
<dbReference type="Proteomes" id="UP000007110">
    <property type="component" value="Unassembled WGS sequence"/>
</dbReference>
<feature type="transmembrane region" description="Helical" evidence="1">
    <location>
        <begin position="383"/>
        <end position="401"/>
    </location>
</feature>
<dbReference type="InterPro" id="IPR050327">
    <property type="entry name" value="Proton-linked_MCT"/>
</dbReference>
<keyword evidence="1" id="KW-0812">Transmembrane</keyword>
<feature type="transmembrane region" description="Helical" evidence="1">
    <location>
        <begin position="101"/>
        <end position="122"/>
    </location>
</feature>
<evidence type="ECO:0000256" key="1">
    <source>
        <dbReference type="SAM" id="Phobius"/>
    </source>
</evidence>
<organism evidence="2 3">
    <name type="scientific">Strongylocentrotus purpuratus</name>
    <name type="common">Purple sea urchin</name>
    <dbReference type="NCBI Taxonomy" id="7668"/>
    <lineage>
        <taxon>Eukaryota</taxon>
        <taxon>Metazoa</taxon>
        <taxon>Echinodermata</taxon>
        <taxon>Eleutherozoa</taxon>
        <taxon>Echinozoa</taxon>
        <taxon>Echinoidea</taxon>
        <taxon>Euechinoidea</taxon>
        <taxon>Echinacea</taxon>
        <taxon>Camarodonta</taxon>
        <taxon>Echinidea</taxon>
        <taxon>Strongylocentrotidae</taxon>
        <taxon>Strongylocentrotus</taxon>
    </lineage>
</organism>
<evidence type="ECO:0008006" key="4">
    <source>
        <dbReference type="Google" id="ProtNLM"/>
    </source>
</evidence>
<feature type="transmembrane region" description="Helical" evidence="1">
    <location>
        <begin position="328"/>
        <end position="348"/>
    </location>
</feature>
<keyword evidence="3" id="KW-1185">Reference proteome</keyword>
<dbReference type="InterPro" id="IPR036259">
    <property type="entry name" value="MFS_trans_sf"/>
</dbReference>
<dbReference type="SUPFAM" id="SSF103473">
    <property type="entry name" value="MFS general substrate transporter"/>
    <property type="match status" value="1"/>
</dbReference>
<sequence length="460" mass="50674">MSFQRQHLVFVVAVFFLNFFEMGVVKSFGVFLADISFQLDTDYAKLGIIIGMYHGVTFFIAPFIAPIVQGMRVWVLVIICVIGSLSFSCLCFTTNVIQFSILSLLSGICYAFVRLAGVLMFYEKVKDHFALTYGIADSGNAIGMIVIPIFAEFLLEVYSWRGTILILGGLLLHNAIFVLFMDGHRNEEDAEEISYSVVEEDGSEAIDAASEDVVIDHLELTRSDSENNLIDEAPSNLPNAFGTCVGKCFRYFSDTFKVSILLEMKWTWLIMFYQLITGMVNTTWVVFLVPHGAAKGFPLPKAVLLAVFGGLGNVVGRVCQGIVVDRGWMTSFDLTILLTVINAVVFLVDPWIRLFWLLGIAAFLGGLTIGARTTLTTVLMRDLFPTVFSALYGLTCLFYSIGEPLGGLLAGWLSSVAGFSTAFVVLGGIEVFTCLVLIPSRYFLGERIDANNSENRPGDS</sequence>
<keyword evidence="1" id="KW-0472">Membrane</keyword>
<dbReference type="EnsemblMetazoa" id="XM_030986887">
    <property type="protein sequence ID" value="XP_030842747"/>
    <property type="gene ID" value="LOC115924529"/>
</dbReference>
<dbReference type="Pfam" id="PF07690">
    <property type="entry name" value="MFS_1"/>
    <property type="match status" value="1"/>
</dbReference>
<dbReference type="GeneID" id="115924529"/>
<feature type="transmembrane region" description="Helical" evidence="1">
    <location>
        <begin position="129"/>
        <end position="151"/>
    </location>
</feature>
<keyword evidence="1" id="KW-1133">Transmembrane helix</keyword>
<reference evidence="3" key="1">
    <citation type="submission" date="2015-02" db="EMBL/GenBank/DDBJ databases">
        <title>Genome sequencing for Strongylocentrotus purpuratus.</title>
        <authorList>
            <person name="Murali S."/>
            <person name="Liu Y."/>
            <person name="Vee V."/>
            <person name="English A."/>
            <person name="Wang M."/>
            <person name="Skinner E."/>
            <person name="Han Y."/>
            <person name="Muzny D.M."/>
            <person name="Worley K.C."/>
            <person name="Gibbs R.A."/>
        </authorList>
    </citation>
    <scope>NUCLEOTIDE SEQUENCE</scope>
</reference>
<dbReference type="PANTHER" id="PTHR11360:SF303">
    <property type="entry name" value="MAJOR FACILITATOR SUPERFAMILY (MFS) PROFILE DOMAIN-CONTAINING PROTEIN"/>
    <property type="match status" value="1"/>
</dbReference>
<evidence type="ECO:0000313" key="2">
    <source>
        <dbReference type="EnsemblMetazoa" id="XP_030842747"/>
    </source>
</evidence>
<feature type="transmembrane region" description="Helical" evidence="1">
    <location>
        <begin position="266"/>
        <end position="287"/>
    </location>
</feature>
<dbReference type="OrthoDB" id="2213137at2759"/>
<feature type="transmembrane region" description="Helical" evidence="1">
    <location>
        <begin position="43"/>
        <end position="61"/>
    </location>
</feature>
<dbReference type="OMA" id="NWISTRF"/>
<dbReference type="KEGG" id="spu:115924529"/>
<evidence type="ECO:0000313" key="3">
    <source>
        <dbReference type="Proteomes" id="UP000007110"/>
    </source>
</evidence>
<reference evidence="2" key="2">
    <citation type="submission" date="2021-01" db="UniProtKB">
        <authorList>
            <consortium name="EnsemblMetazoa"/>
        </authorList>
    </citation>
    <scope>IDENTIFICATION</scope>
</reference>
<dbReference type="InParanoid" id="A0A7M7NWI3"/>
<name>A0A7M7NWI3_STRPU</name>